<organism evidence="1 2">
    <name type="scientific">Arthrobacter gyeryongensis</name>
    <dbReference type="NCBI Taxonomy" id="1650592"/>
    <lineage>
        <taxon>Bacteria</taxon>
        <taxon>Bacillati</taxon>
        <taxon>Actinomycetota</taxon>
        <taxon>Actinomycetes</taxon>
        <taxon>Micrococcales</taxon>
        <taxon>Micrococcaceae</taxon>
        <taxon>Arthrobacter</taxon>
    </lineage>
</organism>
<dbReference type="EMBL" id="BAABKK010000032">
    <property type="protein sequence ID" value="GAA5200721.1"/>
    <property type="molecule type" value="Genomic_DNA"/>
</dbReference>
<keyword evidence="2" id="KW-1185">Reference proteome</keyword>
<comment type="caution">
    <text evidence="1">The sequence shown here is derived from an EMBL/GenBank/DDBJ whole genome shotgun (WGS) entry which is preliminary data.</text>
</comment>
<gene>
    <name evidence="1" type="ORF">GCM10023346_43460</name>
</gene>
<evidence type="ECO:0000313" key="1">
    <source>
        <dbReference type="EMBL" id="GAA5200721.1"/>
    </source>
</evidence>
<protein>
    <submittedName>
        <fullName evidence="1">Uncharacterized protein</fullName>
    </submittedName>
</protein>
<evidence type="ECO:0000313" key="2">
    <source>
        <dbReference type="Proteomes" id="UP001500200"/>
    </source>
</evidence>
<proteinExistence type="predicted"/>
<name>A0ABP9STF0_9MICC</name>
<accession>A0ABP9STF0</accession>
<dbReference type="Proteomes" id="UP001500200">
    <property type="component" value="Unassembled WGS sequence"/>
</dbReference>
<reference evidence="2" key="1">
    <citation type="journal article" date="2019" name="Int. J. Syst. Evol. Microbiol.">
        <title>The Global Catalogue of Microorganisms (GCM) 10K type strain sequencing project: providing services to taxonomists for standard genome sequencing and annotation.</title>
        <authorList>
            <consortium name="The Broad Institute Genomics Platform"/>
            <consortium name="The Broad Institute Genome Sequencing Center for Infectious Disease"/>
            <person name="Wu L."/>
            <person name="Ma J."/>
        </authorList>
    </citation>
    <scope>NUCLEOTIDE SEQUENCE [LARGE SCALE GENOMIC DNA]</scope>
    <source>
        <strain evidence="2">JCM 18514</strain>
    </source>
</reference>
<sequence>MTEHEHCKRLLPDCDTVLAMVRRSGACDAEEFLGSLDRRFQAKYLRYFERLRDHHNIKSPENLRHLAKRDELDIFELKADKYRLYLIRYHVTWYATHGRPKPADSRVNREIQKAVNIFWEWN</sequence>